<keyword evidence="3 5" id="KW-1133">Transmembrane helix</keyword>
<evidence type="ECO:0000256" key="4">
    <source>
        <dbReference type="ARBA" id="ARBA00023136"/>
    </source>
</evidence>
<dbReference type="GO" id="GO:0160198">
    <property type="term" value="F:polyprenal reductase activity"/>
    <property type="evidence" value="ECO:0007669"/>
    <property type="project" value="UniProtKB-EC"/>
</dbReference>
<dbReference type="Pfam" id="PF02544">
    <property type="entry name" value="Steroid_dh"/>
    <property type="match status" value="1"/>
</dbReference>
<proteinExistence type="inferred from homology"/>
<keyword evidence="5" id="KW-0560">Oxidoreductase</keyword>
<comment type="subcellular location">
    <subcellularLocation>
        <location evidence="1">Endomembrane system</location>
        <topology evidence="1">Multi-pass membrane protein</topology>
    </subcellularLocation>
    <subcellularLocation>
        <location evidence="5">Endoplasmic reticulum membrane</location>
    </subcellularLocation>
</comment>
<evidence type="ECO:0000256" key="1">
    <source>
        <dbReference type="ARBA" id="ARBA00004127"/>
    </source>
</evidence>
<dbReference type="InterPro" id="IPR039698">
    <property type="entry name" value="Dfg10/SRD5A3"/>
</dbReference>
<organism evidence="7 8">
    <name type="scientific">Trichodelitschia bisporula</name>
    <dbReference type="NCBI Taxonomy" id="703511"/>
    <lineage>
        <taxon>Eukaryota</taxon>
        <taxon>Fungi</taxon>
        <taxon>Dikarya</taxon>
        <taxon>Ascomycota</taxon>
        <taxon>Pezizomycotina</taxon>
        <taxon>Dothideomycetes</taxon>
        <taxon>Dothideomycetes incertae sedis</taxon>
        <taxon>Phaeotrichales</taxon>
        <taxon>Phaeotrichaceae</taxon>
        <taxon>Trichodelitschia</taxon>
    </lineage>
</organism>
<comment type="similarity">
    <text evidence="5">Belongs to the steroid 5-alpha reductase family. Polyprenal reductase subfamily.</text>
</comment>
<dbReference type="Proteomes" id="UP000799640">
    <property type="component" value="Unassembled WGS sequence"/>
</dbReference>
<evidence type="ECO:0000256" key="5">
    <source>
        <dbReference type="RuleBase" id="RU367081"/>
    </source>
</evidence>
<dbReference type="EC" id="1.3.1.94" evidence="5"/>
<evidence type="ECO:0000313" key="8">
    <source>
        <dbReference type="Proteomes" id="UP000799640"/>
    </source>
</evidence>
<dbReference type="PANTHER" id="PTHR14624:SF0">
    <property type="entry name" value="POLYPRENOL REDUCTASE"/>
    <property type="match status" value="1"/>
</dbReference>
<reference evidence="7" key="1">
    <citation type="journal article" date="2020" name="Stud. Mycol.">
        <title>101 Dothideomycetes genomes: a test case for predicting lifestyles and emergence of pathogens.</title>
        <authorList>
            <person name="Haridas S."/>
            <person name="Albert R."/>
            <person name="Binder M."/>
            <person name="Bloem J."/>
            <person name="Labutti K."/>
            <person name="Salamov A."/>
            <person name="Andreopoulos B."/>
            <person name="Baker S."/>
            <person name="Barry K."/>
            <person name="Bills G."/>
            <person name="Bluhm B."/>
            <person name="Cannon C."/>
            <person name="Castanera R."/>
            <person name="Culley D."/>
            <person name="Daum C."/>
            <person name="Ezra D."/>
            <person name="Gonzalez J."/>
            <person name="Henrissat B."/>
            <person name="Kuo A."/>
            <person name="Liang C."/>
            <person name="Lipzen A."/>
            <person name="Lutzoni F."/>
            <person name="Magnuson J."/>
            <person name="Mondo S."/>
            <person name="Nolan M."/>
            <person name="Ohm R."/>
            <person name="Pangilinan J."/>
            <person name="Park H.-J."/>
            <person name="Ramirez L."/>
            <person name="Alfaro M."/>
            <person name="Sun H."/>
            <person name="Tritt A."/>
            <person name="Yoshinaga Y."/>
            <person name="Zwiers L.-H."/>
            <person name="Turgeon B."/>
            <person name="Goodwin S."/>
            <person name="Spatafora J."/>
            <person name="Crous P."/>
            <person name="Grigoriev I."/>
        </authorList>
    </citation>
    <scope>NUCLEOTIDE SEQUENCE</scope>
    <source>
        <strain evidence="7">CBS 262.69</strain>
    </source>
</reference>
<feature type="domain" description="3-oxo-5-alpha-steroid 4-dehydrogenase C-terminal" evidence="6">
    <location>
        <begin position="200"/>
        <end position="313"/>
    </location>
</feature>
<keyword evidence="5" id="KW-0256">Endoplasmic reticulum</keyword>
<dbReference type="GO" id="GO:0016095">
    <property type="term" value="P:polyprenol catabolic process"/>
    <property type="evidence" value="ECO:0007669"/>
    <property type="project" value="UniProtKB-UniRule"/>
</dbReference>
<dbReference type="InterPro" id="IPR001104">
    <property type="entry name" value="3-oxo-5_a-steroid_4-DH_C"/>
</dbReference>
<dbReference type="GO" id="GO:0102389">
    <property type="term" value="F:polyprenol reductase activity"/>
    <property type="evidence" value="ECO:0007669"/>
    <property type="project" value="UniProtKB-UniRule"/>
</dbReference>
<protein>
    <recommendedName>
        <fullName evidence="5">Polyprenal reductase</fullName>
        <ecNumber evidence="5">1.3.1.94</ecNumber>
    </recommendedName>
</protein>
<comment type="function">
    <text evidence="5">Plays a key role in early steps of protein N-linked glycosylation by being involved in the conversion of polyprenol into dolichol. Acts as a polyprenal reductase that mediates the reduction of polyprenal into dolichal in a NADP-dependent mechanism. Dolichols are required for the synthesis of dolichol-linked monosaccharides and the oligosaccharide precursor used for N-glycosylation.</text>
</comment>
<keyword evidence="4 5" id="KW-0472">Membrane</keyword>
<keyword evidence="5" id="KW-0521">NADP</keyword>
<sequence>MDALYDPILLTRAFFILASATILLIASIPALHTRFVVYGARQHDVDSSRDKSISFGETSGDKTTETSAIDTFLDHLATYRVPHAWFTHFYLFSLVNSGFWLWQLYTEGAAIRFIAAYVALPPASAMYKEQALLAELLILFTSLRRIYECMVLAKPSTSRMWCLHWILGMAFYAILPVAIWLEAIPFIQHPDPWSPTFLLRLTSCTALFLLASRAQHAVHKHLYALPPGPNYVLPTHPYLAHTLTPHYLAECAEYAALALLTAPRDAWINRTMLAAAVFVCVNLGVTAKGTKEWYVRRFGKRVKGRARMVPYVW</sequence>
<comment type="caution">
    <text evidence="5">Lacks conserved residue(s) required for the propagation of feature annotation.</text>
</comment>
<dbReference type="PROSITE" id="PS50244">
    <property type="entry name" value="S5A_REDUCTASE"/>
    <property type="match status" value="1"/>
</dbReference>
<dbReference type="OrthoDB" id="541710at2759"/>
<gene>
    <name evidence="7" type="ORF">EJ06DRAFT_504866</name>
</gene>
<dbReference type="GO" id="GO:0005789">
    <property type="term" value="C:endoplasmic reticulum membrane"/>
    <property type="evidence" value="ECO:0007669"/>
    <property type="project" value="UniProtKB-SubCell"/>
</dbReference>
<feature type="transmembrane region" description="Helical" evidence="5">
    <location>
        <begin position="12"/>
        <end position="31"/>
    </location>
</feature>
<evidence type="ECO:0000256" key="3">
    <source>
        <dbReference type="ARBA" id="ARBA00022989"/>
    </source>
</evidence>
<keyword evidence="8" id="KW-1185">Reference proteome</keyword>
<evidence type="ECO:0000259" key="6">
    <source>
        <dbReference type="Pfam" id="PF02544"/>
    </source>
</evidence>
<dbReference type="GO" id="GO:0006488">
    <property type="term" value="P:dolichol-linked oligosaccharide biosynthetic process"/>
    <property type="evidence" value="ECO:0007669"/>
    <property type="project" value="UniProtKB-UniRule"/>
</dbReference>
<dbReference type="UniPathway" id="UPA00378"/>
<name>A0A6G1I6G9_9PEZI</name>
<dbReference type="GO" id="GO:0003865">
    <property type="term" value="F:3-oxo-5-alpha-steroid 4-dehydrogenase activity"/>
    <property type="evidence" value="ECO:0007669"/>
    <property type="project" value="TreeGrafter"/>
</dbReference>
<dbReference type="AlphaFoldDB" id="A0A6G1I6G9"/>
<accession>A0A6G1I6G9</accession>
<comment type="pathway">
    <text evidence="5">Protein modification; protein glycosylation.</text>
</comment>
<comment type="catalytic activity">
    <reaction evidence="5">
        <text>a di-trans,poly-cis-dolichal + NADP(+) = a di-trans,poly-cis-polyprenal + NADPH + H(+)</text>
        <dbReference type="Rhea" id="RHEA:80727"/>
        <dbReference type="Rhea" id="RHEA-COMP:19536"/>
        <dbReference type="Rhea" id="RHEA-COMP:19537"/>
        <dbReference type="ChEBI" id="CHEBI:15378"/>
        <dbReference type="ChEBI" id="CHEBI:57783"/>
        <dbReference type="ChEBI" id="CHEBI:58349"/>
        <dbReference type="ChEBI" id="CHEBI:231623"/>
        <dbReference type="ChEBI" id="CHEBI:231637"/>
        <dbReference type="EC" id="1.3.1.94"/>
    </reaction>
    <physiologicalReaction direction="right-to-left" evidence="5">
        <dbReference type="Rhea" id="RHEA:80729"/>
    </physiologicalReaction>
</comment>
<feature type="transmembrane region" description="Helical" evidence="5">
    <location>
        <begin position="84"/>
        <end position="102"/>
    </location>
</feature>
<keyword evidence="2 5" id="KW-0812">Transmembrane</keyword>
<dbReference type="PANTHER" id="PTHR14624">
    <property type="entry name" value="DFG10 PROTEIN"/>
    <property type="match status" value="1"/>
</dbReference>
<evidence type="ECO:0000256" key="2">
    <source>
        <dbReference type="ARBA" id="ARBA00022692"/>
    </source>
</evidence>
<feature type="transmembrane region" description="Helical" evidence="5">
    <location>
        <begin position="161"/>
        <end position="181"/>
    </location>
</feature>
<dbReference type="EMBL" id="ML996689">
    <property type="protein sequence ID" value="KAF2403647.1"/>
    <property type="molecule type" value="Genomic_DNA"/>
</dbReference>
<evidence type="ECO:0000313" key="7">
    <source>
        <dbReference type="EMBL" id="KAF2403647.1"/>
    </source>
</evidence>